<keyword evidence="1" id="KW-0812">Transmembrane</keyword>
<dbReference type="EMBL" id="JACIEM010000003">
    <property type="protein sequence ID" value="MBB4003403.1"/>
    <property type="molecule type" value="Genomic_DNA"/>
</dbReference>
<dbReference type="AlphaFoldDB" id="A0A7W6HED4"/>
<organism evidence="3 4">
    <name type="scientific">Aurantimonas endophytica</name>
    <dbReference type="NCBI Taxonomy" id="1522175"/>
    <lineage>
        <taxon>Bacteria</taxon>
        <taxon>Pseudomonadati</taxon>
        <taxon>Pseudomonadota</taxon>
        <taxon>Alphaproteobacteria</taxon>
        <taxon>Hyphomicrobiales</taxon>
        <taxon>Aurantimonadaceae</taxon>
        <taxon>Aurantimonas</taxon>
    </lineage>
</organism>
<accession>A0A7W6HED4</accession>
<evidence type="ECO:0000313" key="4">
    <source>
        <dbReference type="Proteomes" id="UP000588647"/>
    </source>
</evidence>
<keyword evidence="1" id="KW-1133">Transmembrane helix</keyword>
<keyword evidence="1" id="KW-0472">Membrane</keyword>
<dbReference type="InterPro" id="IPR009936">
    <property type="entry name" value="DUF1468"/>
</dbReference>
<evidence type="ECO:0000313" key="3">
    <source>
        <dbReference type="EMBL" id="MBB4003403.1"/>
    </source>
</evidence>
<reference evidence="3 4" key="1">
    <citation type="submission" date="2020-08" db="EMBL/GenBank/DDBJ databases">
        <title>Genomic Encyclopedia of Type Strains, Phase IV (KMG-IV): sequencing the most valuable type-strain genomes for metagenomic binning, comparative biology and taxonomic classification.</title>
        <authorList>
            <person name="Goeker M."/>
        </authorList>
    </citation>
    <scope>NUCLEOTIDE SEQUENCE [LARGE SCALE GENOMIC DNA]</scope>
    <source>
        <strain evidence="3 4">DSM 103570</strain>
    </source>
</reference>
<feature type="transmembrane region" description="Helical" evidence="1">
    <location>
        <begin position="27"/>
        <end position="48"/>
    </location>
</feature>
<keyword evidence="4" id="KW-1185">Reference proteome</keyword>
<gene>
    <name evidence="3" type="ORF">GGR03_002484</name>
</gene>
<dbReference type="Proteomes" id="UP000588647">
    <property type="component" value="Unassembled WGS sequence"/>
</dbReference>
<evidence type="ECO:0000259" key="2">
    <source>
        <dbReference type="Pfam" id="PF07331"/>
    </source>
</evidence>
<evidence type="ECO:0000256" key="1">
    <source>
        <dbReference type="SAM" id="Phobius"/>
    </source>
</evidence>
<dbReference type="RefSeq" id="WP_183208405.1">
    <property type="nucleotide sequence ID" value="NZ_JAAAMM010000003.1"/>
</dbReference>
<protein>
    <recommendedName>
        <fullName evidence="2">DUF1468 domain-containing protein</fullName>
    </recommendedName>
</protein>
<comment type="caution">
    <text evidence="3">The sequence shown here is derived from an EMBL/GenBank/DDBJ whole genome shotgun (WGS) entry which is preliminary data.</text>
</comment>
<proteinExistence type="predicted"/>
<sequence length="155" mass="16680">MRFAFCGLLIALAGALAWEAVQIQGSAGVYPLVVTSGALLFSLAYTLQRAVRGWGQPLSDTPFSVPRPAALRVAAFVAVWLAYVMLLPHGGFILATWLALLASLTIVRGRVTLLDAAATALFVAVLAVLMKIVLYVPVPQGWLDQSLETLLYRLR</sequence>
<feature type="domain" description="DUF1468" evidence="2">
    <location>
        <begin position="4"/>
        <end position="139"/>
    </location>
</feature>
<dbReference type="Pfam" id="PF07331">
    <property type="entry name" value="TctB"/>
    <property type="match status" value="1"/>
</dbReference>
<name>A0A7W6HED4_9HYPH</name>
<feature type="transmembrane region" description="Helical" evidence="1">
    <location>
        <begin position="116"/>
        <end position="138"/>
    </location>
</feature>